<dbReference type="Proteomes" id="UP001497512">
    <property type="component" value="Chromosome 6"/>
</dbReference>
<dbReference type="Pfam" id="PF01276">
    <property type="entry name" value="OKR_DC_1"/>
    <property type="match status" value="1"/>
</dbReference>
<sequence>MLLTITLCTTVVGLASFQCKKEVKTVSRNGQVMVLDGFLKPATLSHDVGLHGIVPHICLRLQSGGRRCFGKARASARDESLSLEERDYGVATQFFDDCLLLARGGENNLQVKEKMEADKSASMCNAFSSSSESCTGEEETVVTTSSPAPLVAALKQCADMDAAAFHFPGHRRGAGASQLLTDLIGVAPFQHDLPELPELDNLYAAKDVIAEAQRMAASLFGADCTWFLVNGSTCGIQAAVMATCKPGDYLILPRNCHMSAVSAMVLSGAVPKYVIPILDSRWGVAHGVEAAQVEAAICEVERGGGNVGAVLVISPTYFGVCSMVEAIADVCHHHGVPLLVDEAHGAHFQFQANLPRTALEQGADIAVQSTHKVLGSLTQSAMLHSQGTCVSHQQLTRCLQMLQTSSPSYLLLSSLDAARAQMSEVTCTAGLGTSIMDAAVSLASAAKNALHKIPGLLVLDKSTIDKKAAAEVALAGIDPLRITVGLWELGLTGFDADDILRLEYGVVAELPSLLSLTFVVSAGTSSQDIIRLIGSLEALSARHQVCLGFSLLYSRLHLTVHCRNHMCGNLLTHLQ</sequence>
<dbReference type="PROSITE" id="PS00703">
    <property type="entry name" value="OKR_DC_1"/>
    <property type="match status" value="1"/>
</dbReference>
<keyword evidence="2" id="KW-0663">Pyridoxal phosphate</keyword>
<feature type="domain" description="Orn/Lys/Arg decarboxylases family 1 pyridoxal-P attachment site" evidence="4">
    <location>
        <begin position="367"/>
        <end position="381"/>
    </location>
</feature>
<dbReference type="InterPro" id="IPR000310">
    <property type="entry name" value="Orn/Lys/Arg_deCO2ase_major_dom"/>
</dbReference>
<dbReference type="PANTHER" id="PTHR43277">
    <property type="entry name" value="ARGININE DECARBOXYLASE"/>
    <property type="match status" value="1"/>
</dbReference>
<reference evidence="5" key="1">
    <citation type="submission" date="2024-02" db="EMBL/GenBank/DDBJ databases">
        <authorList>
            <consortium name="ELIXIR-Norway"/>
            <consortium name="Elixir Norway"/>
        </authorList>
    </citation>
    <scope>NUCLEOTIDE SEQUENCE</scope>
</reference>
<feature type="signal peptide" evidence="3">
    <location>
        <begin position="1"/>
        <end position="15"/>
    </location>
</feature>
<evidence type="ECO:0000256" key="2">
    <source>
        <dbReference type="ARBA" id="ARBA00022898"/>
    </source>
</evidence>
<evidence type="ECO:0000256" key="3">
    <source>
        <dbReference type="SAM" id="SignalP"/>
    </source>
</evidence>
<organism evidence="5 6">
    <name type="scientific">Sphagnum troendelagicum</name>
    <dbReference type="NCBI Taxonomy" id="128251"/>
    <lineage>
        <taxon>Eukaryota</taxon>
        <taxon>Viridiplantae</taxon>
        <taxon>Streptophyta</taxon>
        <taxon>Embryophyta</taxon>
        <taxon>Bryophyta</taxon>
        <taxon>Sphagnophytina</taxon>
        <taxon>Sphagnopsida</taxon>
        <taxon>Sphagnales</taxon>
        <taxon>Sphagnaceae</taxon>
        <taxon>Sphagnum</taxon>
    </lineage>
</organism>
<feature type="chain" id="PRO_5046255793" description="Orn/Lys/Arg decarboxylases family 1 pyridoxal-P attachment site domain-containing protein" evidence="3">
    <location>
        <begin position="16"/>
        <end position="575"/>
    </location>
</feature>
<comment type="cofactor">
    <cofactor evidence="1">
        <name>pyridoxal 5'-phosphate</name>
        <dbReference type="ChEBI" id="CHEBI:597326"/>
    </cofactor>
</comment>
<dbReference type="InterPro" id="IPR052357">
    <property type="entry name" value="Orn_Lys_Arg_decarboxylase-I"/>
</dbReference>
<gene>
    <name evidence="5" type="ORF">CSSPTR1EN2_LOCUS20001</name>
</gene>
<dbReference type="InterPro" id="IPR015421">
    <property type="entry name" value="PyrdxlP-dep_Trfase_major"/>
</dbReference>
<name>A0ABP0UU23_9BRYO</name>
<accession>A0ABP0UU23</accession>
<keyword evidence="6" id="KW-1185">Reference proteome</keyword>
<dbReference type="Gene3D" id="3.40.640.10">
    <property type="entry name" value="Type I PLP-dependent aspartate aminotransferase-like (Major domain)"/>
    <property type="match status" value="1"/>
</dbReference>
<evidence type="ECO:0000313" key="5">
    <source>
        <dbReference type="EMBL" id="CAK9229974.1"/>
    </source>
</evidence>
<dbReference type="SUPFAM" id="SSF53383">
    <property type="entry name" value="PLP-dependent transferases"/>
    <property type="match status" value="1"/>
</dbReference>
<dbReference type="PANTHER" id="PTHR43277:SF4">
    <property type="entry name" value="ARGININE DECARBOXYLASE"/>
    <property type="match status" value="1"/>
</dbReference>
<dbReference type="InterPro" id="IPR015424">
    <property type="entry name" value="PyrdxlP-dep_Trfase"/>
</dbReference>
<protein>
    <recommendedName>
        <fullName evidence="4">Orn/Lys/Arg decarboxylases family 1 pyridoxal-P attachment site domain-containing protein</fullName>
    </recommendedName>
</protein>
<keyword evidence="3" id="KW-0732">Signal</keyword>
<evidence type="ECO:0000259" key="4">
    <source>
        <dbReference type="PROSITE" id="PS00703"/>
    </source>
</evidence>
<evidence type="ECO:0000313" key="6">
    <source>
        <dbReference type="Proteomes" id="UP001497512"/>
    </source>
</evidence>
<evidence type="ECO:0000256" key="1">
    <source>
        <dbReference type="ARBA" id="ARBA00001933"/>
    </source>
</evidence>
<dbReference type="EMBL" id="OZ019898">
    <property type="protein sequence ID" value="CAK9229974.1"/>
    <property type="molecule type" value="Genomic_DNA"/>
</dbReference>
<proteinExistence type="predicted"/>